<reference evidence="1 2" key="1">
    <citation type="submission" date="2013-05" db="EMBL/GenBank/DDBJ databases">
        <title>Complete genome sequence of Bacillus thuringiensis YBT-1518, a typical strain with high toxicity to nematode.</title>
        <authorList>
            <person name="Wang P."/>
            <person name="Zhang C."/>
            <person name="Guo M."/>
            <person name="Guo S."/>
            <person name="Zhu Y."/>
            <person name="Zheng J."/>
            <person name="Zhu L."/>
            <person name="Ruan L."/>
            <person name="Peng D."/>
            <person name="Sun M."/>
        </authorList>
    </citation>
    <scope>NUCLEOTIDE SEQUENCE [LARGE SCALE GENOMIC DNA]</scope>
    <source>
        <strain evidence="1 2">YBT-1518</strain>
    </source>
</reference>
<gene>
    <name evidence="1" type="ORF">YBT1518_01385</name>
</gene>
<protein>
    <submittedName>
        <fullName evidence="1">Uncharacterized protein</fullName>
    </submittedName>
</protein>
<proteinExistence type="predicted"/>
<evidence type="ECO:0000313" key="2">
    <source>
        <dbReference type="Proteomes" id="UP000018566"/>
    </source>
</evidence>
<accession>A0A9W3KCT4</accession>
<sequence length="45" mass="5531">MDDFWKITPAHFLKQFIMHLRYNNPDALHEQKPKQIYTLDQTPFL</sequence>
<dbReference type="KEGG" id="bthu:YBT1518_01385"/>
<dbReference type="Proteomes" id="UP000018566">
    <property type="component" value="Chromosome"/>
</dbReference>
<dbReference type="EMBL" id="CP005935">
    <property type="protein sequence ID" value="AHA69509.1"/>
    <property type="molecule type" value="Genomic_DNA"/>
</dbReference>
<name>A0A9W3KCT4_BACTU</name>
<organism evidence="1 2">
    <name type="scientific">Bacillus thuringiensis YBT-1518</name>
    <dbReference type="NCBI Taxonomy" id="529122"/>
    <lineage>
        <taxon>Bacteria</taxon>
        <taxon>Bacillati</taxon>
        <taxon>Bacillota</taxon>
        <taxon>Bacilli</taxon>
        <taxon>Bacillales</taxon>
        <taxon>Bacillaceae</taxon>
        <taxon>Bacillus</taxon>
        <taxon>Bacillus cereus group</taxon>
    </lineage>
</organism>
<dbReference type="AlphaFoldDB" id="A0A9W3KCT4"/>
<evidence type="ECO:0000313" key="1">
    <source>
        <dbReference type="EMBL" id="AHA69509.1"/>
    </source>
</evidence>